<gene>
    <name evidence="1" type="ORF">ECPE_LOCUS7071</name>
</gene>
<reference evidence="1 2" key="2">
    <citation type="submission" date="2018-11" db="EMBL/GenBank/DDBJ databases">
        <authorList>
            <consortium name="Pathogen Informatics"/>
        </authorList>
    </citation>
    <scope>NUCLEOTIDE SEQUENCE [LARGE SCALE GENOMIC DNA]</scope>
    <source>
        <strain evidence="1 2">Egypt</strain>
    </source>
</reference>
<sequence>MEIYRQIKQPRKQLKSLVLTQVCPKPPYPVRIVITLVCIQFDYLGVPDEKQMEFADYIDEVERVISSESVDSRLEGSASYTFHSISSNLKSTETISHPVEKSHDSLAIPFGCFAHLVYTKHGILCAGKDGILRLLTINIAKAGKPPPNQEAENSTAQPLHVNPMLYRTQLSACHKLFTFTNPFDSNDSVCTLRVTGLVMSPSYGLMAISSLTGQFAILDLANYKHTESDSLHAVFQFTTSGDSFVGLGLLGPEKNRFVACLIDYQSEIIVNAEKIPCELPRCAEEPR</sequence>
<evidence type="ECO:0000313" key="3">
    <source>
        <dbReference type="WBParaSite" id="ECPE_0000708601-mRNA-1"/>
    </source>
</evidence>
<protein>
    <submittedName>
        <fullName evidence="3">MMS1_N domain-containing protein</fullName>
    </submittedName>
</protein>
<dbReference type="Proteomes" id="UP000272942">
    <property type="component" value="Unassembled WGS sequence"/>
</dbReference>
<evidence type="ECO:0000313" key="1">
    <source>
        <dbReference type="EMBL" id="VDP80085.1"/>
    </source>
</evidence>
<reference evidence="3" key="1">
    <citation type="submission" date="2016-06" db="UniProtKB">
        <authorList>
            <consortium name="WormBaseParasite"/>
        </authorList>
    </citation>
    <scope>IDENTIFICATION</scope>
</reference>
<evidence type="ECO:0000313" key="2">
    <source>
        <dbReference type="Proteomes" id="UP000272942"/>
    </source>
</evidence>
<keyword evidence="2" id="KW-1185">Reference proteome</keyword>
<name>A0A183AJD6_9TREM</name>
<proteinExistence type="predicted"/>
<accession>A0A183AJD6</accession>
<dbReference type="OrthoDB" id="6248742at2759"/>
<dbReference type="AlphaFoldDB" id="A0A183AJD6"/>
<dbReference type="EMBL" id="UZAN01044124">
    <property type="protein sequence ID" value="VDP80085.1"/>
    <property type="molecule type" value="Genomic_DNA"/>
</dbReference>
<dbReference type="WBParaSite" id="ECPE_0000708601-mRNA-1">
    <property type="protein sequence ID" value="ECPE_0000708601-mRNA-1"/>
    <property type="gene ID" value="ECPE_0000708601"/>
</dbReference>
<organism evidence="3">
    <name type="scientific">Echinostoma caproni</name>
    <dbReference type="NCBI Taxonomy" id="27848"/>
    <lineage>
        <taxon>Eukaryota</taxon>
        <taxon>Metazoa</taxon>
        <taxon>Spiralia</taxon>
        <taxon>Lophotrochozoa</taxon>
        <taxon>Platyhelminthes</taxon>
        <taxon>Trematoda</taxon>
        <taxon>Digenea</taxon>
        <taxon>Plagiorchiida</taxon>
        <taxon>Echinostomata</taxon>
        <taxon>Echinostomatoidea</taxon>
        <taxon>Echinostomatidae</taxon>
        <taxon>Echinostoma</taxon>
    </lineage>
</organism>